<accession>A0A848RRD3</accession>
<sequence>MAFFAAPGFAAYFCFGFMRCLPLFYAAAPALLCCISWGFSGGTGLTWGDCGFFGLSREPEGTCTLNFWQEVCSNVAQRDIPAGSFMLPYI</sequence>
<reference evidence="1 2" key="1">
    <citation type="submission" date="2020-04" db="EMBL/GenBank/DDBJ databases">
        <title>Antimicrobial susceptibility and clonality of vaginal-derived multi-drug resistant Mobiluncus isolates in China.</title>
        <authorList>
            <person name="Zhang X."/>
        </authorList>
    </citation>
    <scope>NUCLEOTIDE SEQUENCE [LARGE SCALE GENOMIC DNA]</scope>
    <source>
        <strain evidence="1 2">7</strain>
    </source>
</reference>
<dbReference type="AlphaFoldDB" id="A0A848RRD3"/>
<evidence type="ECO:0000313" key="2">
    <source>
        <dbReference type="Proteomes" id="UP000582487"/>
    </source>
</evidence>
<gene>
    <name evidence="1" type="ORF">HHJ74_03495</name>
</gene>
<name>A0A848RRD3_9ACTO</name>
<organism evidence="1 2">
    <name type="scientific">Mobiluncus mulieris</name>
    <dbReference type="NCBI Taxonomy" id="2052"/>
    <lineage>
        <taxon>Bacteria</taxon>
        <taxon>Bacillati</taxon>
        <taxon>Actinomycetota</taxon>
        <taxon>Actinomycetes</taxon>
        <taxon>Actinomycetales</taxon>
        <taxon>Actinomycetaceae</taxon>
        <taxon>Mobiluncus</taxon>
    </lineage>
</organism>
<protein>
    <submittedName>
        <fullName evidence="1">Uncharacterized protein</fullName>
    </submittedName>
</protein>
<proteinExistence type="predicted"/>
<dbReference type="Proteomes" id="UP000582487">
    <property type="component" value="Unassembled WGS sequence"/>
</dbReference>
<comment type="caution">
    <text evidence="1">The sequence shown here is derived from an EMBL/GenBank/DDBJ whole genome shotgun (WGS) entry which is preliminary data.</text>
</comment>
<evidence type="ECO:0000313" key="1">
    <source>
        <dbReference type="EMBL" id="NMW92774.1"/>
    </source>
</evidence>
<dbReference type="EMBL" id="JABCUV010000002">
    <property type="protein sequence ID" value="NMW92774.1"/>
    <property type="molecule type" value="Genomic_DNA"/>
</dbReference>